<evidence type="ECO:0000313" key="1">
    <source>
        <dbReference type="EMBL" id="CEG44532.1"/>
    </source>
</evidence>
<reference evidence="2" key="1">
    <citation type="submission" date="2014-09" db="EMBL/GenBank/DDBJ databases">
        <authorList>
            <person name="Sharma Rahul"/>
            <person name="Thines Marco"/>
        </authorList>
    </citation>
    <scope>NUCLEOTIDE SEQUENCE [LARGE SCALE GENOMIC DNA]</scope>
</reference>
<proteinExistence type="predicted"/>
<dbReference type="EMBL" id="CCYD01001204">
    <property type="protein sequence ID" value="CEG44532.1"/>
    <property type="molecule type" value="Genomic_DNA"/>
</dbReference>
<dbReference type="RefSeq" id="XP_024580901.1">
    <property type="nucleotide sequence ID" value="XM_024730644.1"/>
</dbReference>
<organism evidence="1 2">
    <name type="scientific">Plasmopara halstedii</name>
    <name type="common">Downy mildew of sunflower</name>
    <dbReference type="NCBI Taxonomy" id="4781"/>
    <lineage>
        <taxon>Eukaryota</taxon>
        <taxon>Sar</taxon>
        <taxon>Stramenopiles</taxon>
        <taxon>Oomycota</taxon>
        <taxon>Peronosporomycetes</taxon>
        <taxon>Peronosporales</taxon>
        <taxon>Peronosporaceae</taxon>
        <taxon>Plasmopara</taxon>
    </lineage>
</organism>
<dbReference type="GeneID" id="36395943"/>
<name>A0A0P1ATP4_PLAHL</name>
<dbReference type="AlphaFoldDB" id="A0A0P1ATP4"/>
<sequence>MTIVFPSKQAVTFQFAHSSSTKLMTYQHSFSSWLICIVVVSSCTLLNYVDTSSTDLLPGIENANKTAAPTGSTQAYQQLVDQEHLGENHESGHREEILSASLHQICV</sequence>
<protein>
    <submittedName>
        <fullName evidence="1">Uncharacterized protein</fullName>
    </submittedName>
</protein>
<keyword evidence="2" id="KW-1185">Reference proteome</keyword>
<dbReference type="Proteomes" id="UP000054928">
    <property type="component" value="Unassembled WGS sequence"/>
</dbReference>
<evidence type="ECO:0000313" key="2">
    <source>
        <dbReference type="Proteomes" id="UP000054928"/>
    </source>
</evidence>
<accession>A0A0P1ATP4</accession>